<comment type="caution">
    <text evidence="1">The sequence shown here is derived from an EMBL/GenBank/DDBJ whole genome shotgun (WGS) entry which is preliminary data.</text>
</comment>
<evidence type="ECO:0000313" key="1">
    <source>
        <dbReference type="EMBL" id="CAG8624400.1"/>
    </source>
</evidence>
<dbReference type="Proteomes" id="UP000789920">
    <property type="component" value="Unassembled WGS sequence"/>
</dbReference>
<protein>
    <submittedName>
        <fullName evidence="1">866_t:CDS:1</fullName>
    </submittedName>
</protein>
<organism evidence="1 2">
    <name type="scientific">Racocetra persica</name>
    <dbReference type="NCBI Taxonomy" id="160502"/>
    <lineage>
        <taxon>Eukaryota</taxon>
        <taxon>Fungi</taxon>
        <taxon>Fungi incertae sedis</taxon>
        <taxon>Mucoromycota</taxon>
        <taxon>Glomeromycotina</taxon>
        <taxon>Glomeromycetes</taxon>
        <taxon>Diversisporales</taxon>
        <taxon>Gigasporaceae</taxon>
        <taxon>Racocetra</taxon>
    </lineage>
</organism>
<feature type="non-terminal residue" evidence="1">
    <location>
        <position position="1"/>
    </location>
</feature>
<dbReference type="EMBL" id="CAJVQC010011145">
    <property type="protein sequence ID" value="CAG8624400.1"/>
    <property type="molecule type" value="Genomic_DNA"/>
</dbReference>
<accession>A0ACA9N2M8</accession>
<keyword evidence="2" id="KW-1185">Reference proteome</keyword>
<evidence type="ECO:0000313" key="2">
    <source>
        <dbReference type="Proteomes" id="UP000789920"/>
    </source>
</evidence>
<name>A0ACA9N2M8_9GLOM</name>
<feature type="non-terminal residue" evidence="1">
    <location>
        <position position="321"/>
    </location>
</feature>
<sequence length="321" mass="36601">KVNKNQSKRISSSSCNMSNEDTLSKVIAGIKYHNVKNSTYFLPSDNEEADRLHLQHYILKNVWQSNFFAPVEHLLRHEGAKVLDIGTGAGSWLYEMVTDYPNAKFTGIDISPVHSNHTKPSNAEVINGNVLERLAFDDNTFDYVFQRVLYSGIPENKWPSVINELVRVLKPNGYLEADFKPDNMGPATTKITDGLSMLFHEHGLDPHVCYKLQNLLEEQGQLHDIHCEIKKKIDTKDAVELQKLETYRTLKPKLANVMKVRDGHAENDRPLPSLMKVSNDEYDDLANKMDDELSKLKYVNTQCLWRVAGALTILGQIRYKT</sequence>
<gene>
    <name evidence="1" type="ORF">RPERSI_LOCUS6846</name>
</gene>
<proteinExistence type="predicted"/>
<reference evidence="1" key="1">
    <citation type="submission" date="2021-06" db="EMBL/GenBank/DDBJ databases">
        <authorList>
            <person name="Kallberg Y."/>
            <person name="Tangrot J."/>
            <person name="Rosling A."/>
        </authorList>
    </citation>
    <scope>NUCLEOTIDE SEQUENCE</scope>
    <source>
        <strain evidence="1">MA461A</strain>
    </source>
</reference>